<evidence type="ECO:0000313" key="2">
    <source>
        <dbReference type="EMBL" id="KAB2611357.1"/>
    </source>
</evidence>
<dbReference type="InterPro" id="IPR029058">
    <property type="entry name" value="AB_hydrolase_fold"/>
</dbReference>
<feature type="domain" description="Serine aminopeptidase S33" evidence="1">
    <location>
        <begin position="38"/>
        <end position="95"/>
    </location>
</feature>
<name>A0A5N5G841_9ROSA</name>
<protein>
    <submittedName>
        <fullName evidence="2">Caffeoylshikimate esterase</fullName>
    </submittedName>
</protein>
<evidence type="ECO:0000259" key="1">
    <source>
        <dbReference type="Pfam" id="PF12146"/>
    </source>
</evidence>
<dbReference type="InterPro" id="IPR051044">
    <property type="entry name" value="MAG_DAG_Lipase"/>
</dbReference>
<comment type="caution">
    <text evidence="2">The sequence shown here is derived from an EMBL/GenBank/DDBJ whole genome shotgun (WGS) entry which is preliminary data.</text>
</comment>
<reference evidence="3" key="2">
    <citation type="submission" date="2019-10" db="EMBL/GenBank/DDBJ databases">
        <title>A de novo genome assembly of a pear dwarfing rootstock.</title>
        <authorList>
            <person name="Wang F."/>
            <person name="Wang J."/>
            <person name="Li S."/>
            <person name="Zhang Y."/>
            <person name="Fang M."/>
            <person name="Ma L."/>
            <person name="Zhao Y."/>
            <person name="Jiang S."/>
        </authorList>
    </citation>
    <scope>NUCLEOTIDE SEQUENCE [LARGE SCALE GENOMIC DNA]</scope>
</reference>
<sequence>MDYVEFFVLSHGRASLPEECRLLQVLQNVMQVLFHNDDVFDNFLGVMAPFLTVHGTTDRVMCQTSSQLLYDKQSSVDKTLKIYDRMYHSLVQGEPDENTKIVLKDMREWIDERVARYGSKAKGLEEGI</sequence>
<gene>
    <name evidence="2" type="ORF">D8674_019389</name>
</gene>
<dbReference type="Proteomes" id="UP000327157">
    <property type="component" value="Chromosome 17"/>
</dbReference>
<dbReference type="InterPro" id="IPR022742">
    <property type="entry name" value="Hydrolase_4"/>
</dbReference>
<reference evidence="2 3" key="1">
    <citation type="submission" date="2019-09" db="EMBL/GenBank/DDBJ databases">
        <authorList>
            <person name="Ou C."/>
        </authorList>
    </citation>
    <scope>NUCLEOTIDE SEQUENCE [LARGE SCALE GENOMIC DNA]</scope>
    <source>
        <strain evidence="2">S2</strain>
        <tissue evidence="2">Leaf</tissue>
    </source>
</reference>
<dbReference type="Gene3D" id="3.40.50.1820">
    <property type="entry name" value="alpha/beta hydrolase"/>
    <property type="match status" value="1"/>
</dbReference>
<dbReference type="SUPFAM" id="SSF53474">
    <property type="entry name" value="alpha/beta-Hydrolases"/>
    <property type="match status" value="1"/>
</dbReference>
<dbReference type="EMBL" id="SMOL01000487">
    <property type="protein sequence ID" value="KAB2611357.1"/>
    <property type="molecule type" value="Genomic_DNA"/>
</dbReference>
<accession>A0A5N5G841</accession>
<keyword evidence="3" id="KW-1185">Reference proteome</keyword>
<dbReference type="OrthoDB" id="2498029at2759"/>
<reference evidence="2 3" key="3">
    <citation type="submission" date="2019-11" db="EMBL/GenBank/DDBJ databases">
        <title>A de novo genome assembly of a pear dwarfing rootstock.</title>
        <authorList>
            <person name="Wang F."/>
            <person name="Wang J."/>
            <person name="Li S."/>
            <person name="Zhang Y."/>
            <person name="Fang M."/>
            <person name="Ma L."/>
            <person name="Zhao Y."/>
            <person name="Jiang S."/>
        </authorList>
    </citation>
    <scope>NUCLEOTIDE SEQUENCE [LARGE SCALE GENOMIC DNA]</scope>
    <source>
        <strain evidence="2">S2</strain>
        <tissue evidence="2">Leaf</tissue>
    </source>
</reference>
<proteinExistence type="predicted"/>
<dbReference type="PANTHER" id="PTHR11614">
    <property type="entry name" value="PHOSPHOLIPASE-RELATED"/>
    <property type="match status" value="1"/>
</dbReference>
<dbReference type="AlphaFoldDB" id="A0A5N5G841"/>
<evidence type="ECO:0000313" key="3">
    <source>
        <dbReference type="Proteomes" id="UP000327157"/>
    </source>
</evidence>
<organism evidence="2 3">
    <name type="scientific">Pyrus ussuriensis x Pyrus communis</name>
    <dbReference type="NCBI Taxonomy" id="2448454"/>
    <lineage>
        <taxon>Eukaryota</taxon>
        <taxon>Viridiplantae</taxon>
        <taxon>Streptophyta</taxon>
        <taxon>Embryophyta</taxon>
        <taxon>Tracheophyta</taxon>
        <taxon>Spermatophyta</taxon>
        <taxon>Magnoliopsida</taxon>
        <taxon>eudicotyledons</taxon>
        <taxon>Gunneridae</taxon>
        <taxon>Pentapetalae</taxon>
        <taxon>rosids</taxon>
        <taxon>fabids</taxon>
        <taxon>Rosales</taxon>
        <taxon>Rosaceae</taxon>
        <taxon>Amygdaloideae</taxon>
        <taxon>Maleae</taxon>
        <taxon>Pyrus</taxon>
    </lineage>
</organism>
<dbReference type="Pfam" id="PF12146">
    <property type="entry name" value="Hydrolase_4"/>
    <property type="match status" value="1"/>
</dbReference>